<evidence type="ECO:0000256" key="1">
    <source>
        <dbReference type="SAM" id="Phobius"/>
    </source>
</evidence>
<dbReference type="EMBL" id="JADBEL010000007">
    <property type="protein sequence ID" value="MBE1554654.1"/>
    <property type="molecule type" value="Genomic_DNA"/>
</dbReference>
<evidence type="ECO:0000259" key="3">
    <source>
        <dbReference type="Pfam" id="PF18705"/>
    </source>
</evidence>
<keyword evidence="5" id="KW-1185">Reference proteome</keyword>
<comment type="caution">
    <text evidence="4">The sequence shown here is derived from an EMBL/GenBank/DDBJ whole genome shotgun (WGS) entry which is preliminary data.</text>
</comment>
<dbReference type="AlphaFoldDB" id="A0A927R665"/>
<feature type="transmembrane region" description="Helical" evidence="1">
    <location>
        <begin position="45"/>
        <end position="65"/>
    </location>
</feature>
<dbReference type="Pfam" id="PF13786">
    <property type="entry name" value="DUF4179"/>
    <property type="match status" value="1"/>
</dbReference>
<dbReference type="InterPro" id="IPR025436">
    <property type="entry name" value="DUF4179"/>
</dbReference>
<keyword evidence="1" id="KW-0472">Membrane</keyword>
<name>A0A927R665_9BACL</name>
<evidence type="ECO:0000313" key="4">
    <source>
        <dbReference type="EMBL" id="MBE1554654.1"/>
    </source>
</evidence>
<reference evidence="4" key="1">
    <citation type="submission" date="2020-10" db="EMBL/GenBank/DDBJ databases">
        <title>Genomic Encyclopedia of Type Strains, Phase IV (KMG-IV): sequencing the most valuable type-strain genomes for metagenomic binning, comparative biology and taxonomic classification.</title>
        <authorList>
            <person name="Goeker M."/>
        </authorList>
    </citation>
    <scope>NUCLEOTIDE SEQUENCE</scope>
    <source>
        <strain evidence="4">DSM 13886</strain>
    </source>
</reference>
<evidence type="ECO:0000313" key="5">
    <source>
        <dbReference type="Proteomes" id="UP000658225"/>
    </source>
</evidence>
<protein>
    <recommendedName>
        <fullName evidence="6">DUF4179 domain-containing protein</fullName>
    </recommendedName>
</protein>
<feature type="domain" description="DUF4179" evidence="2">
    <location>
        <begin position="43"/>
        <end position="137"/>
    </location>
</feature>
<gene>
    <name evidence="4" type="ORF">H4683_001731</name>
</gene>
<proteinExistence type="predicted"/>
<feature type="domain" description="DUF5643" evidence="3">
    <location>
        <begin position="222"/>
        <end position="333"/>
    </location>
</feature>
<dbReference type="Pfam" id="PF18705">
    <property type="entry name" value="DUF5643"/>
    <property type="match status" value="1"/>
</dbReference>
<evidence type="ECO:0008006" key="6">
    <source>
        <dbReference type="Google" id="ProtNLM"/>
    </source>
</evidence>
<organism evidence="4 5">
    <name type="scientific">Sporosarcina limicola</name>
    <dbReference type="NCBI Taxonomy" id="34101"/>
    <lineage>
        <taxon>Bacteria</taxon>
        <taxon>Bacillati</taxon>
        <taxon>Bacillota</taxon>
        <taxon>Bacilli</taxon>
        <taxon>Bacillales</taxon>
        <taxon>Caryophanaceae</taxon>
        <taxon>Sporosarcina</taxon>
    </lineage>
</organism>
<sequence length="434" mass="49103">MTNLNEQDLQKLTEELEAVEIPKEALQQARVEAVHQHRLIRRRKLRLYTVASVAAIVLLLFATSIRVSPVFAQAVAKIPGFAPIVGMIAYDKGISDIVENNYYEELGIVVTQGDYTLTLQNVVADHSGMTIFYNIKSPFNLSEVRITSLGVSQQDIPWGVASSYSSSLVGGPAVHEDKVEIIPVDELSYDNMSFEFNLHLDDAAETKFTVPFTLTKPIKQPKVYEVNQSVAVDGQTIHIKQLEISPLRAEIRLAADEQNTMQLLKFRSVRWIDENGEDWGQTRDMEEGFGISRDGEVSIRMQSNYFRQPKKLTLVMERIEALPKGSDYIEVDFEQQKVLYVPSELDIDVQVLSGNTLEVTYPTIVESMLLSEIVDREGNELSGNIISINFSREHDYGKAIYTFNFDNEVSPIRLYMNSYPLYLDGKVEMNISLD</sequence>
<dbReference type="Gene3D" id="2.60.40.1630">
    <property type="entry name" value="bacillus anthracis domain"/>
    <property type="match status" value="1"/>
</dbReference>
<accession>A0A927R665</accession>
<dbReference type="Proteomes" id="UP000658225">
    <property type="component" value="Unassembled WGS sequence"/>
</dbReference>
<dbReference type="RefSeq" id="WP_192598425.1">
    <property type="nucleotide sequence ID" value="NZ_JADBEL010000007.1"/>
</dbReference>
<dbReference type="InterPro" id="IPR040680">
    <property type="entry name" value="DUF5643"/>
</dbReference>
<keyword evidence="1" id="KW-0812">Transmembrane</keyword>
<evidence type="ECO:0000259" key="2">
    <source>
        <dbReference type="Pfam" id="PF13786"/>
    </source>
</evidence>
<keyword evidence="1" id="KW-1133">Transmembrane helix</keyword>